<feature type="transmembrane region" description="Helical" evidence="1">
    <location>
        <begin position="349"/>
        <end position="370"/>
    </location>
</feature>
<dbReference type="InterPro" id="IPR027463">
    <property type="entry name" value="AcrB_DN_DC_subdom"/>
</dbReference>
<dbReference type="Gene3D" id="3.30.70.1320">
    <property type="entry name" value="Multidrug efflux transporter AcrB pore domain like"/>
    <property type="match status" value="1"/>
</dbReference>
<feature type="transmembrane region" description="Helical" evidence="1">
    <location>
        <begin position="549"/>
        <end position="567"/>
    </location>
</feature>
<dbReference type="Pfam" id="PF00873">
    <property type="entry name" value="ACR_tran"/>
    <property type="match status" value="1"/>
</dbReference>
<feature type="transmembrane region" description="Helical" evidence="1">
    <location>
        <begin position="930"/>
        <end position="955"/>
    </location>
</feature>
<dbReference type="Gene3D" id="1.20.1640.10">
    <property type="entry name" value="Multidrug efflux transporter AcrB transmembrane domain"/>
    <property type="match status" value="2"/>
</dbReference>
<dbReference type="RefSeq" id="WP_138235452.1">
    <property type="nucleotide sequence ID" value="NZ_CP185860.1"/>
</dbReference>
<dbReference type="InterPro" id="IPR001036">
    <property type="entry name" value="Acrflvin-R"/>
</dbReference>
<sequence length="1054" mass="115512">MSSNHDIEAYDGKRRRPPVDTRHGAIAWMTRNHVTANLLMLVFLIGGLFFSFSIKKEVFPDFSLDMVTVNISYPGASPEEVERGVLVPAEQAITGLVGIKELRGSAGEGSASLTLELDEDADGNKVFQDVQAAIDRVSTFPSDIERPQVSLAERKRDVLDIVVHGNVDERTLREFVMQVYDKLEAHPDITQLEAYGVKDYEVAIEVDRDDLRRYNLSLPDIAALVRNAAVDVPAGGVKSEAGEILVRVTERKDWARQFGEIAVARTDGGGTVRLRDIASIRDALVDEPRNMVFNGEPAAGIDVFRIGDQTPMSVSEATHEVLADLRETLPPGIHVSVRDDDSEIFKERLALLLKNGFLGLLLVFVVLGAFLELRLAFWVTLGIPTSFLGALLFLPAMDISINMVSMFAFIIALGIVVDDAIIAGENIHEWRQRGYSNFEAAVAGARQVAVPLTFAILTNIVAFIPLMELPGFMGKIFGVIPYVVGAVFVISWVEALFILPAHLAHSKRGYKSRAARRFAARQKMIARSLDRFVEKRFKPALDLCVRHRYITIAISVAILIVMTGYAASGRMGFTLMPKVERDSGRVEVTFPPGTAEAQLDRARKQIMSAADEILEETGREGIFIGMRGLIRDDSVQVDVYLTPGDQREITTGEFVSRWRRAVGPVPGALSSSFASDRGGPGAGPALTVELRHTDTDLLEQAAQQLAEALKGFPAVGDIDAGVSQGKRQLDLTLTDTAKSLGLAAEDIGRQLRASLYGAEAFRQQRGRDQVKVMVRLPEQERVTLDDVNNIMIRADNGLWLPLPDLVEIEQGRAYAAINRREGRRVMTVTANVEPADQAALVINELNQSVMPQLRAQYPGLSLSYEGRQAEEREGLSSLGVTFSLTLAVLYFLLAIPLKSYIQPLTVMVAIPFGVIGALLGHLVMGYGLSMVSMLGMVALAGVVINDTLVMIEYGNRLREQGMPITDAIKAAAARRFRPIILTTVTTFCGLMPMIFETSVQAKFMIPMAISLGYGILAATTISLLLVPCLYLMFSRDIPALFGMMRGRTLNRPAS</sequence>
<protein>
    <submittedName>
        <fullName evidence="2">Efflux RND transporter permease subunit</fullName>
    </submittedName>
</protein>
<accession>A0ABY2UIK5</accession>
<proteinExistence type="predicted"/>
<organism evidence="2 3">
    <name type="scientific">Microbulbifer harenosus</name>
    <dbReference type="NCBI Taxonomy" id="2576840"/>
    <lineage>
        <taxon>Bacteria</taxon>
        <taxon>Pseudomonadati</taxon>
        <taxon>Pseudomonadota</taxon>
        <taxon>Gammaproteobacteria</taxon>
        <taxon>Cellvibrionales</taxon>
        <taxon>Microbulbiferaceae</taxon>
        <taxon>Microbulbifer</taxon>
    </lineage>
</organism>
<dbReference type="Gene3D" id="3.30.70.1430">
    <property type="entry name" value="Multidrug efflux transporter AcrB pore domain"/>
    <property type="match status" value="2"/>
</dbReference>
<feature type="transmembrane region" description="Helical" evidence="1">
    <location>
        <begin position="448"/>
        <end position="467"/>
    </location>
</feature>
<dbReference type="Proteomes" id="UP000306791">
    <property type="component" value="Unassembled WGS sequence"/>
</dbReference>
<comment type="caution">
    <text evidence="2">The sequence shown here is derived from an EMBL/GenBank/DDBJ whole genome shotgun (WGS) entry which is preliminary data.</text>
</comment>
<dbReference type="SUPFAM" id="SSF82714">
    <property type="entry name" value="Multidrug efflux transporter AcrB TolC docking domain, DN and DC subdomains"/>
    <property type="match status" value="2"/>
</dbReference>
<gene>
    <name evidence="2" type="ORF">FDY93_09325</name>
</gene>
<dbReference type="EMBL" id="VANI01000009">
    <property type="protein sequence ID" value="TLM77775.1"/>
    <property type="molecule type" value="Genomic_DNA"/>
</dbReference>
<dbReference type="PANTHER" id="PTHR32063:SF33">
    <property type="entry name" value="RND SUPERFAMILY EFFLUX PUMP PERMEASE COMPONENT"/>
    <property type="match status" value="1"/>
</dbReference>
<dbReference type="PANTHER" id="PTHR32063">
    <property type="match status" value="1"/>
</dbReference>
<feature type="transmembrane region" description="Helical" evidence="1">
    <location>
        <begin position="976"/>
        <end position="995"/>
    </location>
</feature>
<dbReference type="Gene3D" id="3.30.2090.10">
    <property type="entry name" value="Multidrug efflux transporter AcrB TolC docking domain, DN and DC subdomains"/>
    <property type="match status" value="2"/>
</dbReference>
<keyword evidence="1" id="KW-0472">Membrane</keyword>
<dbReference type="SUPFAM" id="SSF82866">
    <property type="entry name" value="Multidrug efflux transporter AcrB transmembrane domain"/>
    <property type="match status" value="2"/>
</dbReference>
<feature type="transmembrane region" description="Helical" evidence="1">
    <location>
        <begin position="904"/>
        <end position="924"/>
    </location>
</feature>
<feature type="transmembrane region" description="Helical" evidence="1">
    <location>
        <begin position="1007"/>
        <end position="1033"/>
    </location>
</feature>
<keyword evidence="1" id="KW-1133">Transmembrane helix</keyword>
<reference evidence="2 3" key="1">
    <citation type="submission" date="2019-05" db="EMBL/GenBank/DDBJ databases">
        <title>Microbulbifer harenosus sp. nov., an alginate-degrading bacterium isolated from coastal sand.</title>
        <authorList>
            <person name="Huang H."/>
            <person name="Mo K."/>
            <person name="Bao S."/>
        </authorList>
    </citation>
    <scope>NUCLEOTIDE SEQUENCE [LARGE SCALE GENOMIC DNA]</scope>
    <source>
        <strain evidence="2 3">HB161719</strain>
    </source>
</reference>
<feature type="transmembrane region" description="Helical" evidence="1">
    <location>
        <begin position="34"/>
        <end position="54"/>
    </location>
</feature>
<dbReference type="SUPFAM" id="SSF82693">
    <property type="entry name" value="Multidrug efflux transporter AcrB pore domain, PN1, PN2, PC1 and PC2 subdomains"/>
    <property type="match status" value="2"/>
</dbReference>
<dbReference type="PRINTS" id="PR00702">
    <property type="entry name" value="ACRIFLAVINRP"/>
</dbReference>
<keyword evidence="1" id="KW-0812">Transmembrane</keyword>
<feature type="transmembrane region" description="Helical" evidence="1">
    <location>
        <begin position="479"/>
        <end position="503"/>
    </location>
</feature>
<evidence type="ECO:0000256" key="1">
    <source>
        <dbReference type="SAM" id="Phobius"/>
    </source>
</evidence>
<evidence type="ECO:0000313" key="2">
    <source>
        <dbReference type="EMBL" id="TLM77775.1"/>
    </source>
</evidence>
<feature type="transmembrane region" description="Helical" evidence="1">
    <location>
        <begin position="875"/>
        <end position="897"/>
    </location>
</feature>
<dbReference type="Gene3D" id="3.30.70.1440">
    <property type="entry name" value="Multidrug efflux transporter AcrB pore domain"/>
    <property type="match status" value="1"/>
</dbReference>
<evidence type="ECO:0000313" key="3">
    <source>
        <dbReference type="Proteomes" id="UP000306791"/>
    </source>
</evidence>
<feature type="transmembrane region" description="Helical" evidence="1">
    <location>
        <begin position="406"/>
        <end position="427"/>
    </location>
</feature>
<keyword evidence="3" id="KW-1185">Reference proteome</keyword>
<name>A0ABY2UIK5_9GAMM</name>
<feature type="transmembrane region" description="Helical" evidence="1">
    <location>
        <begin position="375"/>
        <end position="394"/>
    </location>
</feature>